<dbReference type="HOGENOM" id="CLU_1525091_0_0_1"/>
<evidence type="ECO:0000313" key="3">
    <source>
        <dbReference type="EMBL" id="ETN39262.1"/>
    </source>
</evidence>
<sequence length="176" mass="20055">MKERCERQHRMGETCGKKLVHSDYVTMSPEPCRVCKDIDIKSRKLDKERQNIARWRQEGKKFVASIEKAENEVERLKETIDNLESSRVSKKFSLSSASRHTGMQPSTHVQQNISQAHHVDQMKHVVDRHTSLSGGGHHGQYNNPIPQHSQGSAADRHAALPHRPSNQSRSDRHGRG</sequence>
<dbReference type="VEuPathDB" id="FungiDB:HMPREF1541_05485"/>
<evidence type="ECO:0000256" key="1">
    <source>
        <dbReference type="SAM" id="Coils"/>
    </source>
</evidence>
<dbReference type="InParanoid" id="W2RS26"/>
<organism evidence="3 4">
    <name type="scientific">Cyphellophora europaea (strain CBS 101466)</name>
    <name type="common">Phialophora europaea</name>
    <dbReference type="NCBI Taxonomy" id="1220924"/>
    <lineage>
        <taxon>Eukaryota</taxon>
        <taxon>Fungi</taxon>
        <taxon>Dikarya</taxon>
        <taxon>Ascomycota</taxon>
        <taxon>Pezizomycotina</taxon>
        <taxon>Eurotiomycetes</taxon>
        <taxon>Chaetothyriomycetidae</taxon>
        <taxon>Chaetothyriales</taxon>
        <taxon>Cyphellophoraceae</taxon>
        <taxon>Cyphellophora</taxon>
    </lineage>
</organism>
<feature type="coiled-coil region" evidence="1">
    <location>
        <begin position="38"/>
        <end position="86"/>
    </location>
</feature>
<dbReference type="GeneID" id="19972824"/>
<feature type="region of interest" description="Disordered" evidence="2">
    <location>
        <begin position="124"/>
        <end position="176"/>
    </location>
</feature>
<accession>W2RS26</accession>
<gene>
    <name evidence="3" type="ORF">HMPREF1541_05485</name>
</gene>
<proteinExistence type="predicted"/>
<name>W2RS26_CYPE1</name>
<keyword evidence="1" id="KW-0175">Coiled coil</keyword>
<dbReference type="AlphaFoldDB" id="W2RS26"/>
<dbReference type="RefSeq" id="XP_008718047.1">
    <property type="nucleotide sequence ID" value="XM_008719825.1"/>
</dbReference>
<dbReference type="eggNOG" id="ENOG502SPM8">
    <property type="taxonomic scope" value="Eukaryota"/>
</dbReference>
<reference evidence="3 4" key="1">
    <citation type="submission" date="2013-03" db="EMBL/GenBank/DDBJ databases">
        <title>The Genome Sequence of Phialophora europaea CBS 101466.</title>
        <authorList>
            <consortium name="The Broad Institute Genomics Platform"/>
            <person name="Cuomo C."/>
            <person name="de Hoog S."/>
            <person name="Gorbushina A."/>
            <person name="Walker B."/>
            <person name="Young S.K."/>
            <person name="Zeng Q."/>
            <person name="Gargeya S."/>
            <person name="Fitzgerald M."/>
            <person name="Haas B."/>
            <person name="Abouelleil A."/>
            <person name="Allen A.W."/>
            <person name="Alvarado L."/>
            <person name="Arachchi H.M."/>
            <person name="Berlin A.M."/>
            <person name="Chapman S.B."/>
            <person name="Gainer-Dewar J."/>
            <person name="Goldberg J."/>
            <person name="Griggs A."/>
            <person name="Gujja S."/>
            <person name="Hansen M."/>
            <person name="Howarth C."/>
            <person name="Imamovic A."/>
            <person name="Ireland A."/>
            <person name="Larimer J."/>
            <person name="McCowan C."/>
            <person name="Murphy C."/>
            <person name="Pearson M."/>
            <person name="Poon T.W."/>
            <person name="Priest M."/>
            <person name="Roberts A."/>
            <person name="Saif S."/>
            <person name="Shea T."/>
            <person name="Sisk P."/>
            <person name="Sykes S."/>
            <person name="Wortman J."/>
            <person name="Nusbaum C."/>
            <person name="Birren B."/>
        </authorList>
    </citation>
    <scope>NUCLEOTIDE SEQUENCE [LARGE SCALE GENOMIC DNA]</scope>
    <source>
        <strain evidence="3 4">CBS 101466</strain>
    </source>
</reference>
<dbReference type="OrthoDB" id="5015991at2759"/>
<dbReference type="EMBL" id="KB822721">
    <property type="protein sequence ID" value="ETN39262.1"/>
    <property type="molecule type" value="Genomic_DNA"/>
</dbReference>
<feature type="compositionally biased region" description="Polar residues" evidence="2">
    <location>
        <begin position="140"/>
        <end position="152"/>
    </location>
</feature>
<feature type="region of interest" description="Disordered" evidence="2">
    <location>
        <begin position="89"/>
        <end position="109"/>
    </location>
</feature>
<dbReference type="Proteomes" id="UP000030752">
    <property type="component" value="Unassembled WGS sequence"/>
</dbReference>
<evidence type="ECO:0000256" key="2">
    <source>
        <dbReference type="SAM" id="MobiDB-lite"/>
    </source>
</evidence>
<evidence type="ECO:0000313" key="4">
    <source>
        <dbReference type="Proteomes" id="UP000030752"/>
    </source>
</evidence>
<protein>
    <submittedName>
        <fullName evidence="3">Uncharacterized protein</fullName>
    </submittedName>
</protein>
<keyword evidence="4" id="KW-1185">Reference proteome</keyword>